<reference evidence="1 2" key="1">
    <citation type="submission" date="2022-03" db="EMBL/GenBank/DDBJ databases">
        <authorList>
            <person name="Macdonald S."/>
            <person name="Ahmed S."/>
            <person name="Newling K."/>
        </authorList>
    </citation>
    <scope>NUCLEOTIDE SEQUENCE [LARGE SCALE GENOMIC DNA]</scope>
</reference>
<proteinExistence type="predicted"/>
<keyword evidence="2" id="KW-1185">Reference proteome</keyword>
<accession>A0ABC8KWU9</accession>
<dbReference type="PANTHER" id="PTHR47123">
    <property type="entry name" value="F-BOX PROTEIN SKIP23"/>
    <property type="match status" value="1"/>
</dbReference>
<comment type="caution">
    <text evidence="1">The sequence shown here is derived from an EMBL/GenBank/DDBJ whole genome shotgun (WGS) entry which is preliminary data.</text>
</comment>
<name>A0ABC8KWU9_ERUVS</name>
<dbReference type="AlphaFoldDB" id="A0ABC8KWU9"/>
<organism evidence="1 2">
    <name type="scientific">Eruca vesicaria subsp. sativa</name>
    <name type="common">Garden rocket</name>
    <name type="synonym">Eruca sativa</name>
    <dbReference type="NCBI Taxonomy" id="29727"/>
    <lineage>
        <taxon>Eukaryota</taxon>
        <taxon>Viridiplantae</taxon>
        <taxon>Streptophyta</taxon>
        <taxon>Embryophyta</taxon>
        <taxon>Tracheophyta</taxon>
        <taxon>Spermatophyta</taxon>
        <taxon>Magnoliopsida</taxon>
        <taxon>eudicotyledons</taxon>
        <taxon>Gunneridae</taxon>
        <taxon>Pentapetalae</taxon>
        <taxon>rosids</taxon>
        <taxon>malvids</taxon>
        <taxon>Brassicales</taxon>
        <taxon>Brassicaceae</taxon>
        <taxon>Brassiceae</taxon>
        <taxon>Eruca</taxon>
    </lineage>
</organism>
<evidence type="ECO:0000313" key="2">
    <source>
        <dbReference type="Proteomes" id="UP001642260"/>
    </source>
</evidence>
<dbReference type="InterPro" id="IPR051304">
    <property type="entry name" value="SCF_F-box_domain"/>
</dbReference>
<sequence length="115" mass="13251">MPDLSHLPEELLEIISRNVEDCFVGIHARSVCTSWRSTFPYPACLLRPTYSLPSFADFPYESQGLCTLEIIPLFLLRLPTPFASPCEYFLGRICRDESEGHMELPSPLWRFQDLI</sequence>
<dbReference type="Proteomes" id="UP001642260">
    <property type="component" value="Unassembled WGS sequence"/>
</dbReference>
<gene>
    <name evidence="1" type="ORF">ERUC_LOCUS29487</name>
</gene>
<evidence type="ECO:0000313" key="1">
    <source>
        <dbReference type="EMBL" id="CAH8363731.1"/>
    </source>
</evidence>
<dbReference type="PANTHER" id="PTHR47123:SF24">
    <property type="entry name" value="LOW PROTEIN: F-BOX_KELCH-REPEAT PROTEIN"/>
    <property type="match status" value="1"/>
</dbReference>
<dbReference type="EMBL" id="CAKOAT010370709">
    <property type="protein sequence ID" value="CAH8363731.1"/>
    <property type="molecule type" value="Genomic_DNA"/>
</dbReference>
<protein>
    <recommendedName>
        <fullName evidence="3">F-box domain-containing protein</fullName>
    </recommendedName>
</protein>
<evidence type="ECO:0008006" key="3">
    <source>
        <dbReference type="Google" id="ProtNLM"/>
    </source>
</evidence>